<comment type="caution">
    <text evidence="2">The sequence shown here is derived from an EMBL/GenBank/DDBJ whole genome shotgun (WGS) entry which is preliminary data.</text>
</comment>
<feature type="compositionally biased region" description="Polar residues" evidence="1">
    <location>
        <begin position="89"/>
        <end position="99"/>
    </location>
</feature>
<accession>A0A5A7P6L4</accession>
<feature type="compositionally biased region" description="Polar residues" evidence="1">
    <location>
        <begin position="31"/>
        <end position="48"/>
    </location>
</feature>
<feature type="compositionally biased region" description="Basic residues" evidence="1">
    <location>
        <begin position="100"/>
        <end position="110"/>
    </location>
</feature>
<feature type="compositionally biased region" description="Basic and acidic residues" evidence="1">
    <location>
        <begin position="8"/>
        <end position="27"/>
    </location>
</feature>
<proteinExistence type="predicted"/>
<protein>
    <submittedName>
        <fullName evidence="2">RNA-binding (RRM/RBD/RNP motifs) family protein</fullName>
    </submittedName>
</protein>
<evidence type="ECO:0000313" key="3">
    <source>
        <dbReference type="Proteomes" id="UP000325081"/>
    </source>
</evidence>
<evidence type="ECO:0000313" key="2">
    <source>
        <dbReference type="EMBL" id="GER28430.1"/>
    </source>
</evidence>
<feature type="compositionally biased region" description="Polar residues" evidence="1">
    <location>
        <begin position="120"/>
        <end position="133"/>
    </location>
</feature>
<dbReference type="Proteomes" id="UP000325081">
    <property type="component" value="Unassembled WGS sequence"/>
</dbReference>
<dbReference type="AlphaFoldDB" id="A0A5A7P6L4"/>
<evidence type="ECO:0000256" key="1">
    <source>
        <dbReference type="SAM" id="MobiDB-lite"/>
    </source>
</evidence>
<feature type="region of interest" description="Disordered" evidence="1">
    <location>
        <begin position="1"/>
        <end position="48"/>
    </location>
</feature>
<name>A0A5A7P6L4_STRAF</name>
<organism evidence="2 3">
    <name type="scientific">Striga asiatica</name>
    <name type="common">Asiatic witchweed</name>
    <name type="synonym">Buchnera asiatica</name>
    <dbReference type="NCBI Taxonomy" id="4170"/>
    <lineage>
        <taxon>Eukaryota</taxon>
        <taxon>Viridiplantae</taxon>
        <taxon>Streptophyta</taxon>
        <taxon>Embryophyta</taxon>
        <taxon>Tracheophyta</taxon>
        <taxon>Spermatophyta</taxon>
        <taxon>Magnoliopsida</taxon>
        <taxon>eudicotyledons</taxon>
        <taxon>Gunneridae</taxon>
        <taxon>Pentapetalae</taxon>
        <taxon>asterids</taxon>
        <taxon>lamiids</taxon>
        <taxon>Lamiales</taxon>
        <taxon>Orobanchaceae</taxon>
        <taxon>Buchnereae</taxon>
        <taxon>Striga</taxon>
    </lineage>
</organism>
<sequence length="145" mass="16234">MTATQDLIVRHSPEQIDSSKDPEKTTPEKAFSSSHTTVTAPPTSQDRQLVSHTAATAIQQKTIECLANPDNLQMELDQAVVPLFASHQPLDNEQQTNKHQTSKVKTWKRVGLKEGRLQRNHITSQLQQGTTTSERQREDKAPTKV</sequence>
<keyword evidence="3" id="KW-1185">Reference proteome</keyword>
<gene>
    <name evidence="2" type="ORF">STAS_04226</name>
</gene>
<feature type="region of interest" description="Disordered" evidence="1">
    <location>
        <begin position="89"/>
        <end position="145"/>
    </location>
</feature>
<reference evidence="3" key="1">
    <citation type="journal article" date="2019" name="Curr. Biol.">
        <title>Genome Sequence of Striga asiatica Provides Insight into the Evolution of Plant Parasitism.</title>
        <authorList>
            <person name="Yoshida S."/>
            <person name="Kim S."/>
            <person name="Wafula E.K."/>
            <person name="Tanskanen J."/>
            <person name="Kim Y.M."/>
            <person name="Honaas L."/>
            <person name="Yang Z."/>
            <person name="Spallek T."/>
            <person name="Conn C.E."/>
            <person name="Ichihashi Y."/>
            <person name="Cheong K."/>
            <person name="Cui S."/>
            <person name="Der J.P."/>
            <person name="Gundlach H."/>
            <person name="Jiao Y."/>
            <person name="Hori C."/>
            <person name="Ishida J.K."/>
            <person name="Kasahara H."/>
            <person name="Kiba T."/>
            <person name="Kim M.S."/>
            <person name="Koo N."/>
            <person name="Laohavisit A."/>
            <person name="Lee Y.H."/>
            <person name="Lumba S."/>
            <person name="McCourt P."/>
            <person name="Mortimer J.C."/>
            <person name="Mutuku J.M."/>
            <person name="Nomura T."/>
            <person name="Sasaki-Sekimoto Y."/>
            <person name="Seto Y."/>
            <person name="Wang Y."/>
            <person name="Wakatake T."/>
            <person name="Sakakibara H."/>
            <person name="Demura T."/>
            <person name="Yamaguchi S."/>
            <person name="Yoneyama K."/>
            <person name="Manabe R.I."/>
            <person name="Nelson D.C."/>
            <person name="Schulman A.H."/>
            <person name="Timko M.P."/>
            <person name="dePamphilis C.W."/>
            <person name="Choi D."/>
            <person name="Shirasu K."/>
        </authorList>
    </citation>
    <scope>NUCLEOTIDE SEQUENCE [LARGE SCALE GENOMIC DNA]</scope>
    <source>
        <strain evidence="3">cv. UVA1</strain>
    </source>
</reference>
<feature type="compositionally biased region" description="Basic and acidic residues" evidence="1">
    <location>
        <begin position="134"/>
        <end position="145"/>
    </location>
</feature>
<dbReference type="EMBL" id="BKCP01002558">
    <property type="protein sequence ID" value="GER28430.1"/>
    <property type="molecule type" value="Genomic_DNA"/>
</dbReference>